<sequence>MKLCFVVEILLLSSANILALLFMDSIYIKIGMAMYLFVIFFFMILPVTRKNTDEEMGFFLGRLYDKSYLTEIGTQIAITIVFYLFSFLWSLLLFAVGFHLLWTFALLIEVVDKWIYSKYNQEREEDKV</sequence>
<proteinExistence type="predicted"/>
<protein>
    <submittedName>
        <fullName evidence="2">Uncharacterized protein</fullName>
    </submittedName>
</protein>
<comment type="caution">
    <text evidence="2">The sequence shown here is derived from an EMBL/GenBank/DDBJ whole genome shotgun (WGS) entry which is preliminary data.</text>
</comment>
<dbReference type="EMBL" id="JRNJ01000022">
    <property type="protein sequence ID" value="KGF29927.1"/>
    <property type="molecule type" value="Genomic_DNA"/>
</dbReference>
<keyword evidence="1" id="KW-0472">Membrane</keyword>
<gene>
    <name evidence="2" type="ORF">HMPREF2132_01760</name>
</gene>
<accession>A0AAW3FH07</accession>
<keyword evidence="1" id="KW-0812">Transmembrane</keyword>
<evidence type="ECO:0000256" key="1">
    <source>
        <dbReference type="SAM" id="Phobius"/>
    </source>
</evidence>
<feature type="transmembrane region" description="Helical" evidence="1">
    <location>
        <begin position="25"/>
        <end position="47"/>
    </location>
</feature>
<organism evidence="2 3">
    <name type="scientific">Prevotella histicola JCM 15637 = DNF00424</name>
    <dbReference type="NCBI Taxonomy" id="1236504"/>
    <lineage>
        <taxon>Bacteria</taxon>
        <taxon>Pseudomonadati</taxon>
        <taxon>Bacteroidota</taxon>
        <taxon>Bacteroidia</taxon>
        <taxon>Bacteroidales</taxon>
        <taxon>Prevotellaceae</taxon>
        <taxon>Prevotella</taxon>
    </lineage>
</organism>
<name>A0AAW3FH07_9BACT</name>
<feature type="transmembrane region" description="Helical" evidence="1">
    <location>
        <begin position="68"/>
        <end position="85"/>
    </location>
</feature>
<keyword evidence="1" id="KW-1133">Transmembrane helix</keyword>
<evidence type="ECO:0000313" key="3">
    <source>
        <dbReference type="Proteomes" id="UP000029533"/>
    </source>
</evidence>
<evidence type="ECO:0000313" key="2">
    <source>
        <dbReference type="EMBL" id="KGF29927.1"/>
    </source>
</evidence>
<dbReference type="Proteomes" id="UP000029533">
    <property type="component" value="Unassembled WGS sequence"/>
</dbReference>
<feature type="transmembrane region" description="Helical" evidence="1">
    <location>
        <begin position="91"/>
        <end position="111"/>
    </location>
</feature>
<dbReference type="AlphaFoldDB" id="A0AAW3FH07"/>
<reference evidence="2 3" key="1">
    <citation type="submission" date="2014-07" db="EMBL/GenBank/DDBJ databases">
        <authorList>
            <person name="McCorrison J."/>
            <person name="Sanka R."/>
            <person name="Torralba M."/>
            <person name="Gillis M."/>
            <person name="Haft D.H."/>
            <person name="Methe B."/>
            <person name="Sutton G."/>
            <person name="Nelson K.E."/>
        </authorList>
    </citation>
    <scope>NUCLEOTIDE SEQUENCE [LARGE SCALE GENOMIC DNA]</scope>
    <source>
        <strain evidence="2 3">DNF00424</strain>
    </source>
</reference>